<dbReference type="RefSeq" id="WP_048930613.1">
    <property type="nucleotide sequence ID" value="NZ_KQ235881.1"/>
</dbReference>
<name>A0A0J9BUI5_9FIRM</name>
<dbReference type="PATRIC" id="fig|742734.4.peg.4422"/>
<protein>
    <submittedName>
        <fullName evidence="1">HAD superfamily phosphatase</fullName>
    </submittedName>
</protein>
<gene>
    <name evidence="1" type="ORF">HMPREF9470_04127</name>
</gene>
<dbReference type="GO" id="GO:0005737">
    <property type="term" value="C:cytoplasm"/>
    <property type="evidence" value="ECO:0007669"/>
    <property type="project" value="TreeGrafter"/>
</dbReference>
<dbReference type="GO" id="GO:0008962">
    <property type="term" value="F:phosphatidylglycerophosphatase activity"/>
    <property type="evidence" value="ECO:0007669"/>
    <property type="project" value="InterPro"/>
</dbReference>
<organism evidence="1 2">
    <name type="scientific">[Clostridium] citroniae WAL-19142</name>
    <dbReference type="NCBI Taxonomy" id="742734"/>
    <lineage>
        <taxon>Bacteria</taxon>
        <taxon>Bacillati</taxon>
        <taxon>Bacillota</taxon>
        <taxon>Clostridia</taxon>
        <taxon>Lachnospirales</taxon>
        <taxon>Lachnospiraceae</taxon>
        <taxon>Enterocloster</taxon>
    </lineage>
</organism>
<comment type="caution">
    <text evidence="1">The sequence shown here is derived from an EMBL/GenBank/DDBJ whole genome shotgun (WGS) entry which is preliminary data.</text>
</comment>
<dbReference type="EMBL" id="ADLK01000029">
    <property type="protein sequence ID" value="KMW16627.1"/>
    <property type="molecule type" value="Genomic_DNA"/>
</dbReference>
<dbReference type="NCBIfam" id="TIGR01662">
    <property type="entry name" value="HAD-SF-IIIA"/>
    <property type="match status" value="1"/>
</dbReference>
<accession>A0A0J9BUI5</accession>
<dbReference type="InterPro" id="IPR036412">
    <property type="entry name" value="HAD-like_sf"/>
</dbReference>
<sequence>MLEMFYPRRYEVSAYVIPYDHYHANGIRGAIFDIDNTLANHDAPADDQAVELFEHLHQIGMNTCLLSNNKEPRVKHFADKVGSAYIHKAGKPKRDGYERAMERMGTDRETTIFVGDQLFTDVYGANRAGIYSILVKPMNPKEEIQIVLKRYLEKPVLYFYKRQCRRKA</sequence>
<dbReference type="Proteomes" id="UP000037392">
    <property type="component" value="Unassembled WGS sequence"/>
</dbReference>
<dbReference type="NCBIfam" id="TIGR01509">
    <property type="entry name" value="HAD-SF-IA-v3"/>
    <property type="match status" value="1"/>
</dbReference>
<dbReference type="Pfam" id="PF00702">
    <property type="entry name" value="Hydrolase"/>
    <property type="match status" value="1"/>
</dbReference>
<dbReference type="PANTHER" id="PTHR19288:SF25">
    <property type="entry name" value="PHOSPHATIDYLGLYCEROPHOSPHATASE GEP4, MITOCHONDRIAL"/>
    <property type="match status" value="1"/>
</dbReference>
<dbReference type="NCBIfam" id="TIGR01549">
    <property type="entry name" value="HAD-SF-IA-v1"/>
    <property type="match status" value="1"/>
</dbReference>
<dbReference type="OrthoDB" id="9787572at2"/>
<evidence type="ECO:0000313" key="1">
    <source>
        <dbReference type="EMBL" id="KMW16627.1"/>
    </source>
</evidence>
<dbReference type="GeneID" id="93161509"/>
<dbReference type="InterPro" id="IPR006439">
    <property type="entry name" value="HAD-SF_hydro_IA"/>
</dbReference>
<evidence type="ECO:0000313" key="2">
    <source>
        <dbReference type="Proteomes" id="UP000037392"/>
    </source>
</evidence>
<dbReference type="InterPro" id="IPR006549">
    <property type="entry name" value="HAD-SF_hydro_IIIA"/>
</dbReference>
<dbReference type="AlphaFoldDB" id="A0A0J9BUI5"/>
<reference evidence="1 2" key="1">
    <citation type="submission" date="2011-04" db="EMBL/GenBank/DDBJ databases">
        <title>The Genome Sequence of Clostridium citroniae WAL-19142.</title>
        <authorList>
            <consortium name="The Broad Institute Genome Sequencing Platform"/>
            <person name="Earl A."/>
            <person name="Ward D."/>
            <person name="Feldgarden M."/>
            <person name="Gevers D."/>
            <person name="Warren Y.A."/>
            <person name="Tyrrell K.L."/>
            <person name="Citron D.M."/>
            <person name="Goldstein E.J."/>
            <person name="Daigneault M."/>
            <person name="Allen-Vercoe E."/>
            <person name="Young S.K."/>
            <person name="Zeng Q."/>
            <person name="Gargeya S."/>
            <person name="Fitzgerald M."/>
            <person name="Haas B."/>
            <person name="Abouelleil A."/>
            <person name="Alvarado L."/>
            <person name="Arachchi H.M."/>
            <person name="Berlin A."/>
            <person name="Brown A."/>
            <person name="Chapman S.B."/>
            <person name="Chen Z."/>
            <person name="Dunbar C."/>
            <person name="Freedman E."/>
            <person name="Gearin G."/>
            <person name="Gellesch M."/>
            <person name="Goldberg J."/>
            <person name="Griggs A."/>
            <person name="Gujja S."/>
            <person name="Heilman E.R."/>
            <person name="Heiman D."/>
            <person name="Howarth C."/>
            <person name="Larson L."/>
            <person name="Lui A."/>
            <person name="MacDonald P.J."/>
            <person name="Mehta T."/>
            <person name="Montmayeur A."/>
            <person name="Murphy C."/>
            <person name="Neiman D."/>
            <person name="Pearson M."/>
            <person name="Priest M."/>
            <person name="Roberts A."/>
            <person name="Saif S."/>
            <person name="Shea T."/>
            <person name="Shenoy N."/>
            <person name="Sisk P."/>
            <person name="Stolte C."/>
            <person name="Sykes S."/>
            <person name="White J."/>
            <person name="Yandava C."/>
            <person name="Wortman J."/>
            <person name="Nusbaum C."/>
            <person name="Birren B."/>
        </authorList>
    </citation>
    <scope>NUCLEOTIDE SEQUENCE [LARGE SCALE GENOMIC DNA]</scope>
    <source>
        <strain evidence="1 2">WAL-19142</strain>
    </source>
</reference>
<dbReference type="InterPro" id="IPR010021">
    <property type="entry name" value="PGPP1/Gep4"/>
</dbReference>
<dbReference type="InterPro" id="IPR023214">
    <property type="entry name" value="HAD_sf"/>
</dbReference>
<dbReference type="PANTHER" id="PTHR19288">
    <property type="entry name" value="4-NITROPHENYLPHOSPHATASE-RELATED"/>
    <property type="match status" value="1"/>
</dbReference>
<proteinExistence type="predicted"/>
<dbReference type="Gene3D" id="3.40.50.1000">
    <property type="entry name" value="HAD superfamily/HAD-like"/>
    <property type="match status" value="1"/>
</dbReference>
<dbReference type="NCBIfam" id="TIGR01668">
    <property type="entry name" value="YqeG_hyp_ppase"/>
    <property type="match status" value="1"/>
</dbReference>
<dbReference type="SUPFAM" id="SSF56784">
    <property type="entry name" value="HAD-like"/>
    <property type="match status" value="1"/>
</dbReference>